<evidence type="ECO:0000313" key="1">
    <source>
        <dbReference type="EnsemblPlants" id="KQK90195"/>
    </source>
</evidence>
<dbReference type="EMBL" id="AGNK02005903">
    <property type="status" value="NOT_ANNOTATED_CDS"/>
    <property type="molecule type" value="Genomic_DNA"/>
</dbReference>
<protein>
    <submittedName>
        <fullName evidence="1">Uncharacterized protein</fullName>
    </submittedName>
</protein>
<dbReference type="HOGENOM" id="CLU_3192325_0_0_1"/>
<name>K4API3_SETIT</name>
<reference evidence="1" key="2">
    <citation type="submission" date="2018-08" db="UniProtKB">
        <authorList>
            <consortium name="EnsemblPlants"/>
        </authorList>
    </citation>
    <scope>IDENTIFICATION</scope>
    <source>
        <strain evidence="1">Yugu1</strain>
    </source>
</reference>
<keyword evidence="2" id="KW-1185">Reference proteome</keyword>
<reference evidence="2" key="1">
    <citation type="journal article" date="2012" name="Nat. Biotechnol.">
        <title>Reference genome sequence of the model plant Setaria.</title>
        <authorList>
            <person name="Bennetzen J.L."/>
            <person name="Schmutz J."/>
            <person name="Wang H."/>
            <person name="Percifield R."/>
            <person name="Hawkins J."/>
            <person name="Pontaroli A.C."/>
            <person name="Estep M."/>
            <person name="Feng L."/>
            <person name="Vaughn J.N."/>
            <person name="Grimwood J."/>
            <person name="Jenkins J."/>
            <person name="Barry K."/>
            <person name="Lindquist E."/>
            <person name="Hellsten U."/>
            <person name="Deshpande S."/>
            <person name="Wang X."/>
            <person name="Wu X."/>
            <person name="Mitros T."/>
            <person name="Triplett J."/>
            <person name="Yang X."/>
            <person name="Ye C.Y."/>
            <person name="Mauro-Herrera M."/>
            <person name="Wang L."/>
            <person name="Li P."/>
            <person name="Sharma M."/>
            <person name="Sharma R."/>
            <person name="Ronald P.C."/>
            <person name="Panaud O."/>
            <person name="Kellogg E.A."/>
            <person name="Brutnell T.P."/>
            <person name="Doust A.N."/>
            <person name="Tuskan G.A."/>
            <person name="Rokhsar D."/>
            <person name="Devos K.M."/>
        </authorList>
    </citation>
    <scope>NUCLEOTIDE SEQUENCE [LARGE SCALE GENOMIC DNA]</scope>
    <source>
        <strain evidence="2">cv. Yugu1</strain>
    </source>
</reference>
<dbReference type="InParanoid" id="K4API3"/>
<dbReference type="AlphaFoldDB" id="K4API3"/>
<proteinExistence type="predicted"/>
<accession>K4API3</accession>
<evidence type="ECO:0000313" key="2">
    <source>
        <dbReference type="Proteomes" id="UP000004995"/>
    </source>
</evidence>
<dbReference type="EnsemblPlants" id="KQK90195">
    <property type="protein sequence ID" value="KQK90195"/>
    <property type="gene ID" value="SETIT_040831mg"/>
</dbReference>
<dbReference type="Proteomes" id="UP000004995">
    <property type="component" value="Unassembled WGS sequence"/>
</dbReference>
<sequence length="46" mass="5219">MQNVPKSYHRLAVAFVPPKAKKVKLRRCTDSCVTALHGMPHKNTRC</sequence>
<dbReference type="Gramene" id="KQK90195">
    <property type="protein sequence ID" value="KQK90195"/>
    <property type="gene ID" value="SETIT_040831mg"/>
</dbReference>
<organism evidence="1 2">
    <name type="scientific">Setaria italica</name>
    <name type="common">Foxtail millet</name>
    <name type="synonym">Panicum italicum</name>
    <dbReference type="NCBI Taxonomy" id="4555"/>
    <lineage>
        <taxon>Eukaryota</taxon>
        <taxon>Viridiplantae</taxon>
        <taxon>Streptophyta</taxon>
        <taxon>Embryophyta</taxon>
        <taxon>Tracheophyta</taxon>
        <taxon>Spermatophyta</taxon>
        <taxon>Magnoliopsida</taxon>
        <taxon>Liliopsida</taxon>
        <taxon>Poales</taxon>
        <taxon>Poaceae</taxon>
        <taxon>PACMAD clade</taxon>
        <taxon>Panicoideae</taxon>
        <taxon>Panicodae</taxon>
        <taxon>Paniceae</taxon>
        <taxon>Cenchrinae</taxon>
        <taxon>Setaria</taxon>
    </lineage>
</organism>